<accession>A0A6I2KWI8</accession>
<reference evidence="1 2" key="1">
    <citation type="submission" date="2019-11" db="EMBL/GenBank/DDBJ databases">
        <title>Novel species isolated from a subtropical stream in China.</title>
        <authorList>
            <person name="Lu H."/>
        </authorList>
    </citation>
    <scope>NUCLEOTIDE SEQUENCE [LARGE SCALE GENOMIC DNA]</scope>
    <source>
        <strain evidence="1 2">FT80W</strain>
    </source>
</reference>
<evidence type="ECO:0000313" key="1">
    <source>
        <dbReference type="EMBL" id="MRW90368.1"/>
    </source>
</evidence>
<evidence type="ECO:0000313" key="2">
    <source>
        <dbReference type="Proteomes" id="UP000433309"/>
    </source>
</evidence>
<sequence length="58" mass="6394">MKRSRLPRGQAMTEYTVVLLFVVVGLILSSMDPSPVQALVDALKSAWTAFSYVISYSV</sequence>
<proteinExistence type="predicted"/>
<dbReference type="EMBL" id="WKJK01000004">
    <property type="protein sequence ID" value="MRW90368.1"/>
    <property type="molecule type" value="Genomic_DNA"/>
</dbReference>
<dbReference type="AlphaFoldDB" id="A0A6I2KWI8"/>
<dbReference type="RefSeq" id="WP_154375720.1">
    <property type="nucleotide sequence ID" value="NZ_WKJK01000004.1"/>
</dbReference>
<protein>
    <submittedName>
        <fullName evidence="1">Uncharacterized protein</fullName>
    </submittedName>
</protein>
<dbReference type="Proteomes" id="UP000433309">
    <property type="component" value="Unassembled WGS sequence"/>
</dbReference>
<keyword evidence="2" id="KW-1185">Reference proteome</keyword>
<comment type="caution">
    <text evidence="1">The sequence shown here is derived from an EMBL/GenBank/DDBJ whole genome shotgun (WGS) entry which is preliminary data.</text>
</comment>
<organism evidence="1 2">
    <name type="scientific">Duganella guangzhouensis</name>
    <dbReference type="NCBI Taxonomy" id="2666084"/>
    <lineage>
        <taxon>Bacteria</taxon>
        <taxon>Pseudomonadati</taxon>
        <taxon>Pseudomonadota</taxon>
        <taxon>Betaproteobacteria</taxon>
        <taxon>Burkholderiales</taxon>
        <taxon>Oxalobacteraceae</taxon>
        <taxon>Telluria group</taxon>
        <taxon>Duganella</taxon>
    </lineage>
</organism>
<name>A0A6I2KWI8_9BURK</name>
<gene>
    <name evidence="1" type="ORF">GJ699_10255</name>
</gene>